<dbReference type="Gene3D" id="3.40.630.30">
    <property type="match status" value="1"/>
</dbReference>
<evidence type="ECO:0000256" key="1">
    <source>
        <dbReference type="SAM" id="MobiDB-lite"/>
    </source>
</evidence>
<dbReference type="InterPro" id="IPR016181">
    <property type="entry name" value="Acyl_CoA_acyltransferase"/>
</dbReference>
<dbReference type="CDD" id="cd04301">
    <property type="entry name" value="NAT_SF"/>
    <property type="match status" value="1"/>
</dbReference>
<feature type="compositionally biased region" description="Gly residues" evidence="1">
    <location>
        <begin position="331"/>
        <end position="343"/>
    </location>
</feature>
<feature type="domain" description="N-acetyltransferase" evidence="2">
    <location>
        <begin position="60"/>
        <end position="216"/>
    </location>
</feature>
<keyword evidence="4" id="KW-1185">Reference proteome</keyword>
<name>A0A2V0NW85_9CHLO</name>
<feature type="compositionally biased region" description="Gly residues" evidence="1">
    <location>
        <begin position="352"/>
        <end position="373"/>
    </location>
</feature>
<dbReference type="Proteomes" id="UP000247498">
    <property type="component" value="Unassembled WGS sequence"/>
</dbReference>
<evidence type="ECO:0000313" key="3">
    <source>
        <dbReference type="EMBL" id="GBF91886.1"/>
    </source>
</evidence>
<accession>A0A2V0NW85</accession>
<dbReference type="EMBL" id="BDRX01000027">
    <property type="protein sequence ID" value="GBF91886.1"/>
    <property type="molecule type" value="Genomic_DNA"/>
</dbReference>
<dbReference type="STRING" id="307507.A0A2V0NW85"/>
<comment type="caution">
    <text evidence="3">The sequence shown here is derived from an EMBL/GenBank/DDBJ whole genome shotgun (WGS) entry which is preliminary data.</text>
</comment>
<evidence type="ECO:0000313" key="4">
    <source>
        <dbReference type="Proteomes" id="UP000247498"/>
    </source>
</evidence>
<feature type="compositionally biased region" description="Gly residues" evidence="1">
    <location>
        <begin position="242"/>
        <end position="257"/>
    </location>
</feature>
<gene>
    <name evidence="3" type="ORF">Rsub_04991</name>
</gene>
<proteinExistence type="predicted"/>
<feature type="compositionally biased region" description="Low complexity" evidence="1">
    <location>
        <begin position="386"/>
        <end position="399"/>
    </location>
</feature>
<feature type="compositionally biased region" description="Gly residues" evidence="1">
    <location>
        <begin position="274"/>
        <end position="288"/>
    </location>
</feature>
<dbReference type="SUPFAM" id="SSF55729">
    <property type="entry name" value="Acyl-CoA N-acyltransferases (Nat)"/>
    <property type="match status" value="1"/>
</dbReference>
<reference evidence="3 4" key="1">
    <citation type="journal article" date="2018" name="Sci. Rep.">
        <title>Raphidocelis subcapitata (=Pseudokirchneriella subcapitata) provides an insight into genome evolution and environmental adaptations in the Sphaeropleales.</title>
        <authorList>
            <person name="Suzuki S."/>
            <person name="Yamaguchi H."/>
            <person name="Nakajima N."/>
            <person name="Kawachi M."/>
        </authorList>
    </citation>
    <scope>NUCLEOTIDE SEQUENCE [LARGE SCALE GENOMIC DNA]</scope>
    <source>
        <strain evidence="3 4">NIES-35</strain>
    </source>
</reference>
<dbReference type="GO" id="GO:0016747">
    <property type="term" value="F:acyltransferase activity, transferring groups other than amino-acyl groups"/>
    <property type="evidence" value="ECO:0007669"/>
    <property type="project" value="InterPro"/>
</dbReference>
<organism evidence="3 4">
    <name type="scientific">Raphidocelis subcapitata</name>
    <dbReference type="NCBI Taxonomy" id="307507"/>
    <lineage>
        <taxon>Eukaryota</taxon>
        <taxon>Viridiplantae</taxon>
        <taxon>Chlorophyta</taxon>
        <taxon>core chlorophytes</taxon>
        <taxon>Chlorophyceae</taxon>
        <taxon>CS clade</taxon>
        <taxon>Sphaeropleales</taxon>
        <taxon>Selenastraceae</taxon>
        <taxon>Raphidocelis</taxon>
    </lineage>
</organism>
<dbReference type="PROSITE" id="PS51186">
    <property type="entry name" value="GNAT"/>
    <property type="match status" value="1"/>
</dbReference>
<evidence type="ECO:0000259" key="2">
    <source>
        <dbReference type="PROSITE" id="PS51186"/>
    </source>
</evidence>
<dbReference type="Pfam" id="PF23209">
    <property type="entry name" value="IDM1_C"/>
    <property type="match status" value="1"/>
</dbReference>
<dbReference type="OrthoDB" id="429143at2759"/>
<dbReference type="AlphaFoldDB" id="A0A2V0NW85"/>
<feature type="region of interest" description="Disordered" evidence="1">
    <location>
        <begin position="237"/>
        <end position="419"/>
    </location>
</feature>
<protein>
    <recommendedName>
        <fullName evidence="2">N-acetyltransferase domain-containing protein</fullName>
    </recommendedName>
</protein>
<dbReference type="InterPro" id="IPR000182">
    <property type="entry name" value="GNAT_dom"/>
</dbReference>
<sequence>MSTAKGERLAHLHASRKALYEVGVGPRRLERMMGGKNVPRNATIHEFLSWTCTAREAQDETEYDFSGFRLVLLYPRERNIWPAPAGPSRSHPQPRADGRLGAPLDPWPGLAIKGRPLSAATIRAGPGYLEVPFVATHENKRGRGFGRCVVEAIEEIARALAIQRLLLCSTKEEHVHSTWRHLGFLETTEADLESLDVQDADLIHMQNTIQMQKPVPPPRRWRSIIIRHEAFSARTYAPLDGARGGGGGGGGAGGAGGAREESFAVGMTESANGGADGNGNGNGGGGGSFDQTAGSFEGGARGEEDDGGSRPHKRGPGALGGGPRPRRGSSADGGGGEGGGGEGRPAKQQRADGGGSGADGGGGGGSEPSGSGRGTPQAADGPGPLPQREQQQQQDGTHGAPPPQPRAALRPQPSEASSDVLVFGARLDGGAASMEVG</sequence>
<dbReference type="InterPro" id="IPR056511">
    <property type="entry name" value="IDM1_C"/>
</dbReference>
<dbReference type="InParanoid" id="A0A2V0NW85"/>